<dbReference type="EMBL" id="CP002877">
    <property type="protein sequence ID" value="AEI78478.1"/>
    <property type="molecule type" value="Genomic_DNA"/>
</dbReference>
<name>G0EWM1_CUPNN</name>
<dbReference type="RefSeq" id="WP_013958035.1">
    <property type="nucleotide sequence ID" value="NC_015726.1"/>
</dbReference>
<organism evidence="1 2">
    <name type="scientific">Cupriavidus necator (strain ATCC 43291 / DSM 13513 / CCUG 52238 / LMG 8453 / N-1)</name>
    <name type="common">Ralstonia eutropha</name>
    <dbReference type="NCBI Taxonomy" id="1042878"/>
    <lineage>
        <taxon>Bacteria</taxon>
        <taxon>Pseudomonadati</taxon>
        <taxon>Pseudomonadota</taxon>
        <taxon>Betaproteobacteria</taxon>
        <taxon>Burkholderiales</taxon>
        <taxon>Burkholderiaceae</taxon>
        <taxon>Cupriavidus</taxon>
    </lineage>
</organism>
<dbReference type="HOGENOM" id="CLU_1010685_0_0_4"/>
<protein>
    <submittedName>
        <fullName evidence="1">Uncharacterized protein</fullName>
    </submittedName>
</protein>
<accession>G0EWM1</accession>
<evidence type="ECO:0000313" key="1">
    <source>
        <dbReference type="EMBL" id="AEI78478.1"/>
    </source>
</evidence>
<sequence length="280" mass="31097">MSVAAIYTEQQEWAANRGIAFDTRGYVPNLDLNLMRPLSPATFAAFANGDGGELVERGDKPAKMRALHSSSALAANIFDFWTDCADATPLMNALALPSCPTAALFESKLSTGLDSHANLDVCLPLANGIMAGLESKFTEWLRGKATQAGKAFRPPYLAQGRSRWEEVGLPRAQALAEALQAGREAFRHIGAPQLLKHALALARQYESRWVLRYVYFDWPGPHGERHRDEIRRFHELVGDELKFKAISYQAIFGELCSASRPEHQPYLAYLGGRYFRQPMG</sequence>
<reference evidence="1 2" key="1">
    <citation type="journal article" date="2011" name="J. Bacteriol.">
        <title>Complete genome sequence of the type strain Cupriavidus necator N-1.</title>
        <authorList>
            <person name="Poehlein A."/>
            <person name="Kusian B."/>
            <person name="Friedrich B."/>
            <person name="Daniel R."/>
            <person name="Bowien B."/>
        </authorList>
    </citation>
    <scope>NUCLEOTIDE SEQUENCE [LARGE SCALE GENOMIC DNA]</scope>
    <source>
        <strain evidence="2">ATCC 43291 / DSM 13513 / CCUG 52238 / LMG 8453 / N-1</strain>
    </source>
</reference>
<evidence type="ECO:0000313" key="2">
    <source>
        <dbReference type="Proteomes" id="UP000006798"/>
    </source>
</evidence>
<dbReference type="Proteomes" id="UP000006798">
    <property type="component" value="Chromosome 1"/>
</dbReference>
<dbReference type="KEGG" id="cnc:CNE_1c31660"/>
<proteinExistence type="predicted"/>
<dbReference type="GeneID" id="34310004"/>
<gene>
    <name evidence="1" type="ordered locus">CNE_1c31660</name>
</gene>
<dbReference type="InterPro" id="IPR054333">
    <property type="entry name" value="REase-ARP-assoc"/>
</dbReference>
<dbReference type="Pfam" id="PF22558">
    <property type="entry name" value="REase-ARP"/>
    <property type="match status" value="1"/>
</dbReference>
<dbReference type="AlphaFoldDB" id="G0EWM1"/>